<dbReference type="AGR" id="Xenbase:XB-GENE-492522"/>
<dbReference type="GO" id="GO:0005737">
    <property type="term" value="C:cytoplasm"/>
    <property type="evidence" value="ECO:0000318"/>
    <property type="project" value="GO_Central"/>
</dbReference>
<keyword evidence="4" id="KW-0597">Phosphoprotein</keyword>
<evidence type="ECO:0000313" key="14">
    <source>
        <dbReference type="RefSeq" id="XP_002934722.3"/>
    </source>
</evidence>
<evidence type="ECO:0000256" key="11">
    <source>
        <dbReference type="SAM" id="MobiDB-lite"/>
    </source>
</evidence>
<dbReference type="Proteomes" id="UP000008143">
    <property type="component" value="Chromosome 5"/>
</dbReference>
<dbReference type="GO" id="GO:0006457">
    <property type="term" value="P:protein folding"/>
    <property type="evidence" value="ECO:0000318"/>
    <property type="project" value="GO_Central"/>
</dbReference>
<accession>A0A8J0QPZ9</accession>
<protein>
    <recommendedName>
        <fullName evidence="9">Tubulin-specific chaperone C</fullName>
    </recommendedName>
    <alternativeName>
        <fullName evidence="10">Tubulin-folding cofactor C</fullName>
    </alternativeName>
</protein>
<keyword evidence="13" id="KW-1185">Reference proteome</keyword>
<dbReference type="OMA" id="YFQHEIT"/>
<dbReference type="GeneID" id="100490593"/>
<dbReference type="Gene3D" id="2.160.20.70">
    <property type="match status" value="1"/>
</dbReference>
<dbReference type="AlphaFoldDB" id="A0A8J0QPZ9"/>
<keyword evidence="3" id="KW-0963">Cytoplasm</keyword>
<comment type="subcellular location">
    <subcellularLocation>
        <location evidence="1">Cytoplasm</location>
    </subcellularLocation>
</comment>
<dbReference type="InterPro" id="IPR006599">
    <property type="entry name" value="CARP_motif"/>
</dbReference>
<evidence type="ECO:0000256" key="8">
    <source>
        <dbReference type="ARBA" id="ARBA00058607"/>
    </source>
</evidence>
<gene>
    <name evidence="14 15" type="primary">tbcc</name>
</gene>
<dbReference type="InterPro" id="IPR027684">
    <property type="entry name" value="TBCC"/>
</dbReference>
<dbReference type="Gene3D" id="1.20.58.1250">
    <property type="entry name" value="Tubulin Binding Cofactor C, N-terminal domain"/>
    <property type="match status" value="1"/>
</dbReference>
<dbReference type="PANTHER" id="PTHR15139:SF0">
    <property type="entry name" value="TUBULIN-SPECIFIC CHAPERONE C"/>
    <property type="match status" value="1"/>
</dbReference>
<name>A0A8J0QPZ9_XENTR</name>
<evidence type="ECO:0000256" key="9">
    <source>
        <dbReference type="ARBA" id="ARBA00067872"/>
    </source>
</evidence>
<evidence type="ECO:0000313" key="13">
    <source>
        <dbReference type="Proteomes" id="UP000008143"/>
    </source>
</evidence>
<proteinExistence type="inferred from homology"/>
<dbReference type="FunFam" id="2.160.20.70:FF:000007">
    <property type="entry name" value="tubulin-specific chaperone C"/>
    <property type="match status" value="1"/>
</dbReference>
<sequence length="379" mass="42429">MTLTNNHREGRYFYAWFYLMTQTSADCEVPAPRRQCAADSAMEPEMQPELEGESLAQRGRLPERLQRRDEERQREADRKRQEKEGRAVLEERSAHFIASFGSDRAGIEELLGSEESGALGEAAARLQRLQKLLNDSLMFLPPYDIRQAQDSLARMQGALGAKRQALQPRGKFAFKSRRKEAAPASNTTPAGNPTPASNPTPAEPQAKPKAAEPQALCGLRGLSGQALCMEAAEIQRRDVALSQLQDCTVTLRGSPATLHIRGLRGCKVLCGPVCTSVFVDDCRDCLFAFPCQQLRTHSTERCRFYIHVTSRAIIEDCAQLHFAPFTWSYEGILGDYEASGLDRANNNWNQVDDFNWLARDVPSPNWGVLPEEERVTDWA</sequence>
<comment type="function">
    <text evidence="8">Tubulin-folding protein; involved in the final step of the tubulin folding pathway.</text>
</comment>
<evidence type="ECO:0000256" key="1">
    <source>
        <dbReference type="ARBA" id="ARBA00004496"/>
    </source>
</evidence>
<feature type="compositionally biased region" description="Basic and acidic residues" evidence="11">
    <location>
        <begin position="60"/>
        <end position="87"/>
    </location>
</feature>
<dbReference type="OrthoDB" id="194775at2759"/>
<evidence type="ECO:0000256" key="10">
    <source>
        <dbReference type="ARBA" id="ARBA00079876"/>
    </source>
</evidence>
<comment type="similarity">
    <text evidence="2">Belongs to the TBCC family.</text>
</comment>
<dbReference type="CTD" id="6903"/>
<dbReference type="FunFam" id="1.20.58.1250:FF:000001">
    <property type="entry name" value="Tubulin-specific chaperone C"/>
    <property type="match status" value="1"/>
</dbReference>
<dbReference type="PANTHER" id="PTHR15139">
    <property type="entry name" value="TUBULIN FOLDING COFACTOR C"/>
    <property type="match status" value="1"/>
</dbReference>
<dbReference type="RefSeq" id="XP_002934722.3">
    <property type="nucleotide sequence ID" value="XM_002934676.5"/>
</dbReference>
<dbReference type="GO" id="GO:0005829">
    <property type="term" value="C:cytosol"/>
    <property type="evidence" value="ECO:0007669"/>
    <property type="project" value="UniProtKB-ARBA"/>
</dbReference>
<dbReference type="InterPro" id="IPR038397">
    <property type="entry name" value="TBCC_N_sf"/>
</dbReference>
<dbReference type="Pfam" id="PF07986">
    <property type="entry name" value="TBCC"/>
    <property type="match status" value="1"/>
</dbReference>
<evidence type="ECO:0000256" key="5">
    <source>
        <dbReference type="ARBA" id="ARBA00022990"/>
    </source>
</evidence>
<dbReference type="GO" id="GO:0015631">
    <property type="term" value="F:tubulin binding"/>
    <property type="evidence" value="ECO:0007669"/>
    <property type="project" value="InterPro"/>
</dbReference>
<dbReference type="GO" id="GO:0007021">
    <property type="term" value="P:tubulin complex assembly"/>
    <property type="evidence" value="ECO:0000318"/>
    <property type="project" value="GO_Central"/>
</dbReference>
<evidence type="ECO:0000256" key="6">
    <source>
        <dbReference type="ARBA" id="ARBA00023186"/>
    </source>
</evidence>
<evidence type="ECO:0000256" key="7">
    <source>
        <dbReference type="ARBA" id="ARBA00026055"/>
    </source>
</evidence>
<comment type="subunit">
    <text evidence="7">Supercomplex made of cofactors A to E. Cofactors A and D function by capturing and stabilizing tubulin in a quasi-native conformation. Cofactor E binds to the cofactor D-tubulin complex; interaction with cofactor C then causes the release of tubulin polypeptides that are committed to the native state.</text>
</comment>
<organism evidence="13 14">
    <name type="scientific">Xenopus tropicalis</name>
    <name type="common">Western clawed frog</name>
    <name type="synonym">Silurana tropicalis</name>
    <dbReference type="NCBI Taxonomy" id="8364"/>
    <lineage>
        <taxon>Eukaryota</taxon>
        <taxon>Metazoa</taxon>
        <taxon>Chordata</taxon>
        <taxon>Craniata</taxon>
        <taxon>Vertebrata</taxon>
        <taxon>Euteleostomi</taxon>
        <taxon>Amphibia</taxon>
        <taxon>Batrachia</taxon>
        <taxon>Anura</taxon>
        <taxon>Pipoidea</taxon>
        <taxon>Pipidae</taxon>
        <taxon>Xenopodinae</taxon>
        <taxon>Xenopus</taxon>
        <taxon>Silurana</taxon>
    </lineage>
</organism>
<dbReference type="InterPro" id="IPR012945">
    <property type="entry name" value="Tubulin-bd_cofactor_C_dom"/>
</dbReference>
<dbReference type="InterPro" id="IPR016098">
    <property type="entry name" value="CAP/MinC_C"/>
</dbReference>
<evidence type="ECO:0000256" key="2">
    <source>
        <dbReference type="ARBA" id="ARBA00008848"/>
    </source>
</evidence>
<evidence type="ECO:0000256" key="3">
    <source>
        <dbReference type="ARBA" id="ARBA00022490"/>
    </source>
</evidence>
<feature type="region of interest" description="Disordered" evidence="11">
    <location>
        <begin position="159"/>
        <end position="210"/>
    </location>
</feature>
<feature type="region of interest" description="Disordered" evidence="11">
    <location>
        <begin position="38"/>
        <end position="87"/>
    </location>
</feature>
<dbReference type="InterPro" id="IPR031925">
    <property type="entry name" value="TBCC_N"/>
</dbReference>
<evidence type="ECO:0000256" key="4">
    <source>
        <dbReference type="ARBA" id="ARBA00022553"/>
    </source>
</evidence>
<feature type="domain" description="C-CAP/cofactor C-like" evidence="12">
    <location>
        <begin position="208"/>
        <end position="356"/>
    </location>
</feature>
<keyword evidence="6" id="KW-0143">Chaperone</keyword>
<dbReference type="GO" id="GO:0007023">
    <property type="term" value="P:post-chaperonin tubulin folding pathway"/>
    <property type="evidence" value="ECO:0007669"/>
    <property type="project" value="InterPro"/>
</dbReference>
<dbReference type="PROSITE" id="PS51329">
    <property type="entry name" value="C_CAP_COFACTOR_C"/>
    <property type="match status" value="1"/>
</dbReference>
<dbReference type="InterPro" id="IPR017901">
    <property type="entry name" value="C-CAP_CF_C-like"/>
</dbReference>
<reference evidence="14" key="1">
    <citation type="submission" date="2025-08" db="UniProtKB">
        <authorList>
            <consortium name="RefSeq"/>
        </authorList>
    </citation>
    <scope>IDENTIFICATION</scope>
    <source>
        <strain evidence="14">Nigerian</strain>
        <tissue evidence="14">Liver and blood</tissue>
    </source>
</reference>
<keyword evidence="5" id="KW-0007">Acetylation</keyword>
<dbReference type="Pfam" id="PF16752">
    <property type="entry name" value="TBCC_N"/>
    <property type="match status" value="1"/>
</dbReference>
<dbReference type="Xenbase" id="XB-GENE-492522">
    <property type="gene designation" value="tbcc"/>
</dbReference>
<dbReference type="KEGG" id="xtr:100490593"/>
<evidence type="ECO:0000313" key="15">
    <source>
        <dbReference type="Xenbase" id="XB-GENE-492522"/>
    </source>
</evidence>
<evidence type="ECO:0000259" key="12">
    <source>
        <dbReference type="PROSITE" id="PS51329"/>
    </source>
</evidence>
<dbReference type="SMART" id="SM00673">
    <property type="entry name" value="CARP"/>
    <property type="match status" value="2"/>
</dbReference>
<feature type="compositionally biased region" description="Polar residues" evidence="11">
    <location>
        <begin position="184"/>
        <end position="195"/>
    </location>
</feature>